<dbReference type="PROSITE" id="PS51464">
    <property type="entry name" value="SIS"/>
    <property type="match status" value="1"/>
</dbReference>
<evidence type="ECO:0000313" key="2">
    <source>
        <dbReference type="EMBL" id="MCU6746811.1"/>
    </source>
</evidence>
<dbReference type="PANTHER" id="PTHR10937">
    <property type="entry name" value="GLUCOSAMINE--FRUCTOSE-6-PHOSPHATE AMINOTRANSFERASE, ISOMERIZING"/>
    <property type="match status" value="1"/>
</dbReference>
<dbReference type="Pfam" id="PF01380">
    <property type="entry name" value="SIS"/>
    <property type="match status" value="1"/>
</dbReference>
<name>A0ABT2TA06_9FIRM</name>
<dbReference type="InterPro" id="IPR046348">
    <property type="entry name" value="SIS_dom_sf"/>
</dbReference>
<protein>
    <submittedName>
        <fullName evidence="2">SIS domain-containing protein</fullName>
    </submittedName>
</protein>
<evidence type="ECO:0000259" key="1">
    <source>
        <dbReference type="PROSITE" id="PS51464"/>
    </source>
</evidence>
<dbReference type="RefSeq" id="WP_059066356.1">
    <property type="nucleotide sequence ID" value="NZ_JAOQJX010000004.1"/>
</dbReference>
<dbReference type="SUPFAM" id="SSF53697">
    <property type="entry name" value="SIS domain"/>
    <property type="match status" value="1"/>
</dbReference>
<accession>A0ABT2TA06</accession>
<dbReference type="InterPro" id="IPR001347">
    <property type="entry name" value="SIS_dom"/>
</dbReference>
<gene>
    <name evidence="2" type="ORF">OCV51_03905</name>
</gene>
<reference evidence="2 3" key="1">
    <citation type="journal article" date="2021" name="ISME Commun">
        <title>Automated analysis of genomic sequences facilitates high-throughput and comprehensive description of bacteria.</title>
        <authorList>
            <person name="Hitch T.C.A."/>
        </authorList>
    </citation>
    <scope>NUCLEOTIDE SEQUENCE [LARGE SCALE GENOMIC DNA]</scope>
    <source>
        <strain evidence="2 3">H2_18</strain>
    </source>
</reference>
<dbReference type="Gene3D" id="3.40.50.10490">
    <property type="entry name" value="Glucose-6-phosphate isomerase like protein, domain 1"/>
    <property type="match status" value="2"/>
</dbReference>
<organism evidence="2 3">
    <name type="scientific">Faecalicatena acetigenes</name>
    <dbReference type="NCBI Taxonomy" id="2981790"/>
    <lineage>
        <taxon>Bacteria</taxon>
        <taxon>Bacillati</taxon>
        <taxon>Bacillota</taxon>
        <taxon>Clostridia</taxon>
        <taxon>Lachnospirales</taxon>
        <taxon>Lachnospiraceae</taxon>
        <taxon>Faecalicatena</taxon>
    </lineage>
</organism>
<comment type="caution">
    <text evidence="2">The sequence shown here is derived from an EMBL/GenBank/DDBJ whole genome shotgun (WGS) entry which is preliminary data.</text>
</comment>
<evidence type="ECO:0000313" key="3">
    <source>
        <dbReference type="Proteomes" id="UP001652394"/>
    </source>
</evidence>
<dbReference type="PANTHER" id="PTHR10937:SF17">
    <property type="entry name" value="GLUCOSAMINE-FRUCTOSE-6-PHOSPHATE AMINOTRANSFERASE"/>
    <property type="match status" value="1"/>
</dbReference>
<sequence length="339" mass="38124">MKTMMDYISGAPDKIKENLSDSGWCENLVGFMKREKERLVIVASGSSCNAANCAKMFMQKTLDIEIEVVTPYTFSHYYIPVKKWSYLLISQSGNSTHILQVLKKLKEEECSLHIITDNPNIKEATGRGVSYLGIHGEEIPFVTIGFDMTVLMLMAGALKVAGKDVALLADMAECAGKSYENGKRFYAENSIWLKNVKRIHICGAGIGQGIAQECALKFCETLQIAATSYETEEFLHGGFLELEEEHVVFLLSTESVKERTQQLEKYLPMLCKHVVLVTGDRKIPEELQTLSIVPFFQTIVALMNTGCGNPIPKMQKKYIEFEKKLKSKIVPYDEVRDHV</sequence>
<dbReference type="EMBL" id="JAOQJX010000004">
    <property type="protein sequence ID" value="MCU6746811.1"/>
    <property type="molecule type" value="Genomic_DNA"/>
</dbReference>
<keyword evidence="3" id="KW-1185">Reference proteome</keyword>
<proteinExistence type="predicted"/>
<dbReference type="Proteomes" id="UP001652394">
    <property type="component" value="Unassembled WGS sequence"/>
</dbReference>
<feature type="domain" description="SIS" evidence="1">
    <location>
        <begin position="28"/>
        <end position="166"/>
    </location>
</feature>